<proteinExistence type="predicted"/>
<evidence type="ECO:0008006" key="5">
    <source>
        <dbReference type="Google" id="ProtNLM"/>
    </source>
</evidence>
<reference evidence="1 3" key="1">
    <citation type="submission" date="2016-10" db="EMBL/GenBank/DDBJ databases">
        <authorList>
            <person name="Varghese N."/>
            <person name="Submissions S."/>
        </authorList>
    </citation>
    <scope>NUCLEOTIDE SEQUENCE [LARGE SCALE GENOMIC DNA]</scope>
    <source>
        <strain evidence="1 3">ATCC 43761</strain>
    </source>
</reference>
<dbReference type="Gene3D" id="3.40.630.30">
    <property type="match status" value="1"/>
</dbReference>
<gene>
    <name evidence="2" type="ORF">QEJ78_05810</name>
    <name evidence="1" type="ORF">SAMN02983011_00354</name>
</gene>
<evidence type="ECO:0000313" key="4">
    <source>
        <dbReference type="Proteomes" id="UP001242513"/>
    </source>
</evidence>
<dbReference type="Proteomes" id="UP000181860">
    <property type="component" value="Unassembled WGS sequence"/>
</dbReference>
<dbReference type="EMBL" id="CP123735">
    <property type="protein sequence ID" value="WGO84949.1"/>
    <property type="molecule type" value="Genomic_DNA"/>
</dbReference>
<keyword evidence="3" id="KW-1185">Reference proteome</keyword>
<dbReference type="AlphaFoldDB" id="A0AAX3UAE9"/>
<name>A0AAX3UAE9_9LACO</name>
<dbReference type="GeneID" id="72686260"/>
<evidence type="ECO:0000313" key="2">
    <source>
        <dbReference type="EMBL" id="WGO84949.1"/>
    </source>
</evidence>
<organism evidence="2 4">
    <name type="scientific">Lactobacillus kefiranofaciens</name>
    <dbReference type="NCBI Taxonomy" id="267818"/>
    <lineage>
        <taxon>Bacteria</taxon>
        <taxon>Bacillati</taxon>
        <taxon>Bacillota</taxon>
        <taxon>Bacilli</taxon>
        <taxon>Lactobacillales</taxon>
        <taxon>Lactobacillaceae</taxon>
        <taxon>Lactobacillus</taxon>
    </lineage>
</organism>
<protein>
    <recommendedName>
        <fullName evidence="5">N-acetyltransferase</fullName>
    </recommendedName>
</protein>
<dbReference type="SUPFAM" id="SSF55729">
    <property type="entry name" value="Acyl-CoA N-acyltransferases (Nat)"/>
    <property type="match status" value="1"/>
</dbReference>
<evidence type="ECO:0000313" key="3">
    <source>
        <dbReference type="Proteomes" id="UP000181860"/>
    </source>
</evidence>
<dbReference type="RefSeq" id="WP_013853541.1">
    <property type="nucleotide sequence ID" value="NZ_CP061341.1"/>
</dbReference>
<dbReference type="InterPro" id="IPR016181">
    <property type="entry name" value="Acyl_CoA_acyltransferase"/>
</dbReference>
<accession>A0AAX3UAE9</accession>
<evidence type="ECO:0000313" key="1">
    <source>
        <dbReference type="EMBL" id="SDA40654.1"/>
    </source>
</evidence>
<reference evidence="2" key="2">
    <citation type="journal article" date="2022" name="Food Funct.">
        <title>Lactobacillus kefiranofaciens ZW18 from Kefir enhances the anti-tumor effect of anti-programmed cell death 1 (PD-1) immunotherapy by modulating the gut microbiota.</title>
        <authorList>
            <person name="Zhao J."/>
            <person name="Wang Y."/>
            <person name="Wang J."/>
            <person name="Lv M."/>
            <person name="Zhou C."/>
            <person name="Jia L."/>
            <person name="Geng W."/>
        </authorList>
    </citation>
    <scope>NUCLEOTIDE SEQUENCE</scope>
    <source>
        <strain evidence="2">ZW18</strain>
    </source>
</reference>
<dbReference type="Proteomes" id="UP001242513">
    <property type="component" value="Chromosome"/>
</dbReference>
<sequence length="104" mass="12769">MYNPQDPHQFFETYDNNDVLVCRWTMDQIDRKDGTVWVMNHFFFVPTEDSKKSMPRLLDDEMDTVLDIAKESGYPIWPLDPLIIDYFEKHPEFHQIWYHRPFKR</sequence>
<dbReference type="EMBL" id="FMXC01000002">
    <property type="protein sequence ID" value="SDA40654.1"/>
    <property type="molecule type" value="Genomic_DNA"/>
</dbReference>
<reference evidence="2" key="3">
    <citation type="submission" date="2023-04" db="EMBL/GenBank/DDBJ databases">
        <authorList>
            <person name="Wang Y."/>
        </authorList>
    </citation>
    <scope>NUCLEOTIDE SEQUENCE</scope>
    <source>
        <strain evidence="2">ZW18</strain>
    </source>
</reference>